<feature type="non-terminal residue" evidence="1">
    <location>
        <position position="267"/>
    </location>
</feature>
<protein>
    <submittedName>
        <fullName evidence="1">Uncharacterized protein</fullName>
    </submittedName>
</protein>
<dbReference type="AlphaFoldDB" id="X1JHW2"/>
<dbReference type="Gene3D" id="1.25.40.10">
    <property type="entry name" value="Tetratricopeptide repeat domain"/>
    <property type="match status" value="1"/>
</dbReference>
<feature type="non-terminal residue" evidence="1">
    <location>
        <position position="1"/>
    </location>
</feature>
<name>X1JHW2_9ZZZZ</name>
<dbReference type="SUPFAM" id="SSF48452">
    <property type="entry name" value="TPR-like"/>
    <property type="match status" value="1"/>
</dbReference>
<accession>X1JHW2</accession>
<dbReference type="InterPro" id="IPR011990">
    <property type="entry name" value="TPR-like_helical_dom_sf"/>
</dbReference>
<proteinExistence type="predicted"/>
<dbReference type="EMBL" id="BARU01028327">
    <property type="protein sequence ID" value="GAH69333.1"/>
    <property type="molecule type" value="Genomic_DNA"/>
</dbReference>
<organism evidence="1">
    <name type="scientific">marine sediment metagenome</name>
    <dbReference type="NCBI Taxonomy" id="412755"/>
    <lineage>
        <taxon>unclassified sequences</taxon>
        <taxon>metagenomes</taxon>
        <taxon>ecological metagenomes</taxon>
    </lineage>
</organism>
<reference evidence="1" key="1">
    <citation type="journal article" date="2014" name="Front. Microbiol.">
        <title>High frequency of phylogenetically diverse reductive dehalogenase-homologous genes in deep subseafloor sedimentary metagenomes.</title>
        <authorList>
            <person name="Kawai M."/>
            <person name="Futagami T."/>
            <person name="Toyoda A."/>
            <person name="Takaki Y."/>
            <person name="Nishi S."/>
            <person name="Hori S."/>
            <person name="Arai W."/>
            <person name="Tsubouchi T."/>
            <person name="Morono Y."/>
            <person name="Uchiyama I."/>
            <person name="Ito T."/>
            <person name="Fujiyama A."/>
            <person name="Inagaki F."/>
            <person name="Takami H."/>
        </authorList>
    </citation>
    <scope>NUCLEOTIDE SEQUENCE</scope>
    <source>
        <strain evidence="1">Expedition CK06-06</strain>
    </source>
</reference>
<gene>
    <name evidence="1" type="ORF">S03H2_45228</name>
</gene>
<evidence type="ECO:0000313" key="1">
    <source>
        <dbReference type="EMBL" id="GAH69333.1"/>
    </source>
</evidence>
<sequence>LLILSCFFYDTKKGNDITHNILNEARKAVDNENFIEAFDLYNLLLFFDKTSREGIFDLIKLYERFREYNKAIELIKHYKNIVPNNTDFDSILGEIYYRIEDYENALHCLGDGKISALKKALCFEKTGNLIKAESLYIVLAPSFNVISGFLSKRIAYCQLAKDVPGSIIDLFSKLGKVIKNKNEKYIVGKELLDYFYKNEKYNEALRLVSLMEKDFPEKKSILELEKANIFLAMEYEEKAFQLYHRILDGGGGGAYSAGIKLLKASKL</sequence>
<comment type="caution">
    <text evidence="1">The sequence shown here is derived from an EMBL/GenBank/DDBJ whole genome shotgun (WGS) entry which is preliminary data.</text>
</comment>